<organism evidence="1 2">
    <name type="scientific">Umezakia ovalisporum FSS-62</name>
    <dbReference type="NCBI Taxonomy" id="2971776"/>
    <lineage>
        <taxon>Bacteria</taxon>
        <taxon>Bacillati</taxon>
        <taxon>Cyanobacteriota</taxon>
        <taxon>Cyanophyceae</taxon>
        <taxon>Nostocales</taxon>
        <taxon>Nodulariaceae</taxon>
        <taxon>Umezakia</taxon>
    </lineage>
</organism>
<proteinExistence type="predicted"/>
<gene>
    <name evidence="1" type="ORF">NWP23_04715</name>
</gene>
<sequence>MRNKTIPLLIFAVIAQIGVLSSLGQAQQGLSNAEVAAMVEALRLAAPQTGIKNDGLYSEWQVKAETLRGWSKYCLKRELTPRQFENSPDTARSIVSCIISRELGNQFRITNNENQSVGNVACWWMTGSYTGCNQGFSSTYVNKVIGFYQRRRAIPKG</sequence>
<protein>
    <submittedName>
        <fullName evidence="1">Uncharacterized protein</fullName>
    </submittedName>
</protein>
<dbReference type="AlphaFoldDB" id="A0AA43GWW0"/>
<accession>A0AA43GWW0</accession>
<dbReference type="Proteomes" id="UP001159370">
    <property type="component" value="Unassembled WGS sequence"/>
</dbReference>
<name>A0AA43GWW0_9CYAN</name>
<dbReference type="RefSeq" id="WP_280652185.1">
    <property type="nucleotide sequence ID" value="NZ_JANQDL010000038.1"/>
</dbReference>
<dbReference type="EMBL" id="JANQDL010000038">
    <property type="protein sequence ID" value="MDH6063099.1"/>
    <property type="molecule type" value="Genomic_DNA"/>
</dbReference>
<evidence type="ECO:0000313" key="1">
    <source>
        <dbReference type="EMBL" id="MDH6063099.1"/>
    </source>
</evidence>
<evidence type="ECO:0000313" key="2">
    <source>
        <dbReference type="Proteomes" id="UP001159370"/>
    </source>
</evidence>
<reference evidence="1 2" key="1">
    <citation type="journal article" date="2023" name="J. Phycol.">
        <title>Chrysosporum ovalisporum is synonymous with the true-branching cyanobacterium Umezakia natans (Nostocales/Aphanizomenonaceae).</title>
        <authorList>
            <person name="McGregor G.B."/>
            <person name="Sendall B.C."/>
            <person name="Niiyama Y."/>
            <person name="Tuji A."/>
            <person name="Willis A."/>
        </authorList>
    </citation>
    <scope>NUCLEOTIDE SEQUENCE [LARGE SCALE GENOMIC DNA]</scope>
    <source>
        <strain evidence="1 2">FSS-62</strain>
    </source>
</reference>
<comment type="caution">
    <text evidence="1">The sequence shown here is derived from an EMBL/GenBank/DDBJ whole genome shotgun (WGS) entry which is preliminary data.</text>
</comment>
<dbReference type="GeneID" id="83686436"/>